<dbReference type="EMBL" id="JAIWYP010000007">
    <property type="protein sequence ID" value="KAH3797876.1"/>
    <property type="molecule type" value="Genomic_DNA"/>
</dbReference>
<evidence type="ECO:0000313" key="2">
    <source>
        <dbReference type="Proteomes" id="UP000828390"/>
    </source>
</evidence>
<protein>
    <submittedName>
        <fullName evidence="1">Uncharacterized protein</fullName>
    </submittedName>
</protein>
<evidence type="ECO:0000313" key="1">
    <source>
        <dbReference type="EMBL" id="KAH3797876.1"/>
    </source>
</evidence>
<reference evidence="1" key="2">
    <citation type="submission" date="2020-11" db="EMBL/GenBank/DDBJ databases">
        <authorList>
            <person name="McCartney M.A."/>
            <person name="Auch B."/>
            <person name="Kono T."/>
            <person name="Mallez S."/>
            <person name="Becker A."/>
            <person name="Gohl D.M."/>
            <person name="Silverstein K.A.T."/>
            <person name="Koren S."/>
            <person name="Bechman K.B."/>
            <person name="Herman A."/>
            <person name="Abrahante J.E."/>
            <person name="Garbe J."/>
        </authorList>
    </citation>
    <scope>NUCLEOTIDE SEQUENCE</scope>
    <source>
        <strain evidence="1">Duluth1</strain>
        <tissue evidence="1">Whole animal</tissue>
    </source>
</reference>
<accession>A0A9D4FJJ9</accession>
<gene>
    <name evidence="1" type="ORF">DPMN_151465</name>
</gene>
<comment type="caution">
    <text evidence="1">The sequence shown here is derived from an EMBL/GenBank/DDBJ whole genome shotgun (WGS) entry which is preliminary data.</text>
</comment>
<name>A0A9D4FJJ9_DREPO</name>
<reference evidence="1" key="1">
    <citation type="journal article" date="2019" name="bioRxiv">
        <title>The Genome of the Zebra Mussel, Dreissena polymorpha: A Resource for Invasive Species Research.</title>
        <authorList>
            <person name="McCartney M.A."/>
            <person name="Auch B."/>
            <person name="Kono T."/>
            <person name="Mallez S."/>
            <person name="Zhang Y."/>
            <person name="Obille A."/>
            <person name="Becker A."/>
            <person name="Abrahante J.E."/>
            <person name="Garbe J."/>
            <person name="Badalamenti J.P."/>
            <person name="Herman A."/>
            <person name="Mangelson H."/>
            <person name="Liachko I."/>
            <person name="Sullivan S."/>
            <person name="Sone E.D."/>
            <person name="Koren S."/>
            <person name="Silverstein K.A.T."/>
            <person name="Beckman K.B."/>
            <person name="Gohl D.M."/>
        </authorList>
    </citation>
    <scope>NUCLEOTIDE SEQUENCE</scope>
    <source>
        <strain evidence="1">Duluth1</strain>
        <tissue evidence="1">Whole animal</tissue>
    </source>
</reference>
<dbReference type="Proteomes" id="UP000828390">
    <property type="component" value="Unassembled WGS sequence"/>
</dbReference>
<proteinExistence type="predicted"/>
<keyword evidence="2" id="KW-1185">Reference proteome</keyword>
<organism evidence="1 2">
    <name type="scientific">Dreissena polymorpha</name>
    <name type="common">Zebra mussel</name>
    <name type="synonym">Mytilus polymorpha</name>
    <dbReference type="NCBI Taxonomy" id="45954"/>
    <lineage>
        <taxon>Eukaryota</taxon>
        <taxon>Metazoa</taxon>
        <taxon>Spiralia</taxon>
        <taxon>Lophotrochozoa</taxon>
        <taxon>Mollusca</taxon>
        <taxon>Bivalvia</taxon>
        <taxon>Autobranchia</taxon>
        <taxon>Heteroconchia</taxon>
        <taxon>Euheterodonta</taxon>
        <taxon>Imparidentia</taxon>
        <taxon>Neoheterodontei</taxon>
        <taxon>Myida</taxon>
        <taxon>Dreissenoidea</taxon>
        <taxon>Dreissenidae</taxon>
        <taxon>Dreissena</taxon>
    </lineage>
</organism>
<sequence>MVFSLTAVLVGFTQTYIEQGVHSFSSPNGYTQLYIEHGVHTYSSPSGVHTVIHITAKS</sequence>
<dbReference type="AlphaFoldDB" id="A0A9D4FJJ9"/>